<comment type="similarity">
    <text evidence="2">Belongs to the SusD family.</text>
</comment>
<feature type="domain" description="SusD-like N-terminal" evidence="8">
    <location>
        <begin position="26"/>
        <end position="222"/>
    </location>
</feature>
<dbReference type="AlphaFoldDB" id="A0A1I3LKR3"/>
<name>A0A1I3LKR3_9SPHI</name>
<evidence type="ECO:0000313" key="10">
    <source>
        <dbReference type="Proteomes" id="UP000198670"/>
    </source>
</evidence>
<dbReference type="Pfam" id="PF07980">
    <property type="entry name" value="SusD_RagB"/>
    <property type="match status" value="1"/>
</dbReference>
<dbReference type="Gene3D" id="1.25.40.390">
    <property type="match status" value="1"/>
</dbReference>
<feature type="chain" id="PRO_5011687413" evidence="6">
    <location>
        <begin position="23"/>
        <end position="486"/>
    </location>
</feature>
<reference evidence="9 10" key="1">
    <citation type="submission" date="2016-10" db="EMBL/GenBank/DDBJ databases">
        <authorList>
            <person name="de Groot N.N."/>
        </authorList>
    </citation>
    <scope>NUCLEOTIDE SEQUENCE [LARGE SCALE GENOMIC DNA]</scope>
    <source>
        <strain evidence="9 10">RK1</strain>
    </source>
</reference>
<feature type="domain" description="RagB/SusD" evidence="7">
    <location>
        <begin position="364"/>
        <end position="485"/>
    </location>
</feature>
<evidence type="ECO:0000259" key="7">
    <source>
        <dbReference type="Pfam" id="PF07980"/>
    </source>
</evidence>
<comment type="subcellular location">
    <subcellularLocation>
        <location evidence="1">Cell outer membrane</location>
    </subcellularLocation>
</comment>
<keyword evidence="4" id="KW-0472">Membrane</keyword>
<evidence type="ECO:0000259" key="8">
    <source>
        <dbReference type="Pfam" id="PF14322"/>
    </source>
</evidence>
<feature type="signal peptide" evidence="6">
    <location>
        <begin position="1"/>
        <end position="22"/>
    </location>
</feature>
<keyword evidence="5" id="KW-0998">Cell outer membrane</keyword>
<dbReference type="InterPro" id="IPR033985">
    <property type="entry name" value="SusD-like_N"/>
</dbReference>
<dbReference type="RefSeq" id="WP_090627432.1">
    <property type="nucleotide sequence ID" value="NZ_FOQO01000006.1"/>
</dbReference>
<evidence type="ECO:0000256" key="6">
    <source>
        <dbReference type="SAM" id="SignalP"/>
    </source>
</evidence>
<evidence type="ECO:0000256" key="1">
    <source>
        <dbReference type="ARBA" id="ARBA00004442"/>
    </source>
</evidence>
<evidence type="ECO:0000256" key="2">
    <source>
        <dbReference type="ARBA" id="ARBA00006275"/>
    </source>
</evidence>
<dbReference type="CDD" id="cd08977">
    <property type="entry name" value="SusD"/>
    <property type="match status" value="1"/>
</dbReference>
<sequence>MKRMTNYYRLLLGAFVALICPACESFLEEEVYTEYDPSKLLQTEEGINSVLVSAYGELQFKGNIREFNHTFAEFPTDIALESGGGFEREAILFVNFQWDDSHAFFSNSWSKMYRAIRNANSLLDNASAVTAIPEQRLAELIGEARFIRAAAYFHLYDLFGPVPLITTTETLDMEPRRPTEEAFAEFVTTELREAANVLPPIQDLKGKATKGAALAYLCKFLLNTKQWEQVVDVTEEIISLNRYALFPTIEELFTVDNENNSEFIFVHPYLPLSGNGNTYMAHAFPPNYPVLPNWENYGAQYRSYTSFVKSFHPDDRRGLMFVNEYTDTQGKQVLLLEDGAGKPLDNARSFKFVPDPAAIAAFHGNDCPIIRYADILLSRAEALNELNGPDGEPLDLLNQIRERAGVPLLTLDDLPTEEAFRDHLLQERAWEFFSEGLRRQDLVRHGKLIELARQRGKQAMPHHVRYPIPRRELEANSNLIQNEGYE</sequence>
<gene>
    <name evidence="9" type="ORF">SAMN05444682_10664</name>
</gene>
<evidence type="ECO:0000256" key="3">
    <source>
        <dbReference type="ARBA" id="ARBA00022729"/>
    </source>
</evidence>
<keyword evidence="10" id="KW-1185">Reference proteome</keyword>
<dbReference type="GO" id="GO:0009279">
    <property type="term" value="C:cell outer membrane"/>
    <property type="evidence" value="ECO:0007669"/>
    <property type="project" value="UniProtKB-SubCell"/>
</dbReference>
<dbReference type="EMBL" id="FOQO01000006">
    <property type="protein sequence ID" value="SFI85287.1"/>
    <property type="molecule type" value="Genomic_DNA"/>
</dbReference>
<proteinExistence type="inferred from homology"/>
<dbReference type="OrthoDB" id="636214at2"/>
<keyword evidence="3 6" id="KW-0732">Signal</keyword>
<dbReference type="InterPro" id="IPR012944">
    <property type="entry name" value="SusD_RagB_dom"/>
</dbReference>
<protein>
    <submittedName>
        <fullName evidence="9">Starch-binding associating with outer membrane</fullName>
    </submittedName>
</protein>
<dbReference type="Proteomes" id="UP000198670">
    <property type="component" value="Unassembled WGS sequence"/>
</dbReference>
<evidence type="ECO:0000313" key="9">
    <source>
        <dbReference type="EMBL" id="SFI85287.1"/>
    </source>
</evidence>
<accession>A0A1I3LKR3</accession>
<dbReference type="STRING" id="1477437.SAMN05444682_10664"/>
<dbReference type="SUPFAM" id="SSF48452">
    <property type="entry name" value="TPR-like"/>
    <property type="match status" value="1"/>
</dbReference>
<dbReference type="InterPro" id="IPR011990">
    <property type="entry name" value="TPR-like_helical_dom_sf"/>
</dbReference>
<evidence type="ECO:0000256" key="5">
    <source>
        <dbReference type="ARBA" id="ARBA00023237"/>
    </source>
</evidence>
<organism evidence="9 10">
    <name type="scientific">Parapedobacter indicus</name>
    <dbReference type="NCBI Taxonomy" id="1477437"/>
    <lineage>
        <taxon>Bacteria</taxon>
        <taxon>Pseudomonadati</taxon>
        <taxon>Bacteroidota</taxon>
        <taxon>Sphingobacteriia</taxon>
        <taxon>Sphingobacteriales</taxon>
        <taxon>Sphingobacteriaceae</taxon>
        <taxon>Parapedobacter</taxon>
    </lineage>
</organism>
<dbReference type="Pfam" id="PF14322">
    <property type="entry name" value="SusD-like_3"/>
    <property type="match status" value="1"/>
</dbReference>
<evidence type="ECO:0000256" key="4">
    <source>
        <dbReference type="ARBA" id="ARBA00023136"/>
    </source>
</evidence>